<dbReference type="HAMAP" id="MF_01341">
    <property type="entry name" value="Ribosomal_uL15"/>
    <property type="match status" value="1"/>
</dbReference>
<keyword evidence="4" id="KW-0694">RNA-binding</keyword>
<dbReference type="GO" id="GO:0022625">
    <property type="term" value="C:cytosolic large ribosomal subunit"/>
    <property type="evidence" value="ECO:0007669"/>
    <property type="project" value="TreeGrafter"/>
</dbReference>
<dbReference type="GO" id="GO:0019843">
    <property type="term" value="F:rRNA binding"/>
    <property type="evidence" value="ECO:0007669"/>
    <property type="project" value="UniProtKB-UniRule"/>
</dbReference>
<keyword evidence="4" id="KW-0699">rRNA-binding</keyword>
<dbReference type="SUPFAM" id="SSF52080">
    <property type="entry name" value="Ribosomal proteins L15p and L18e"/>
    <property type="match status" value="1"/>
</dbReference>
<evidence type="ECO:0000313" key="7">
    <source>
        <dbReference type="EMBL" id="MBA5630301.1"/>
    </source>
</evidence>
<dbReference type="GO" id="GO:0006412">
    <property type="term" value="P:translation"/>
    <property type="evidence" value="ECO:0007669"/>
    <property type="project" value="UniProtKB-UniRule"/>
</dbReference>
<feature type="compositionally biased region" description="Gly residues" evidence="5">
    <location>
        <begin position="23"/>
        <end position="32"/>
    </location>
</feature>
<reference evidence="7 8" key="1">
    <citation type="submission" date="2020-07" db="EMBL/GenBank/DDBJ databases">
        <title>Moheibacter lacus sp. nov., a member of the family Flavobacteriaceae isolated from freshwater lake sediment.</title>
        <authorList>
            <person name="Liu Y."/>
        </authorList>
    </citation>
    <scope>NUCLEOTIDE SEQUENCE [LARGE SCALE GENOMIC DNA]</scope>
    <source>
        <strain evidence="7 8">BDHS18</strain>
    </source>
</reference>
<keyword evidence="8" id="KW-1185">Reference proteome</keyword>
<dbReference type="PANTHER" id="PTHR12934:SF11">
    <property type="entry name" value="LARGE RIBOSOMAL SUBUNIT PROTEIN UL15M"/>
    <property type="match status" value="1"/>
</dbReference>
<evidence type="ECO:0000256" key="3">
    <source>
        <dbReference type="ARBA" id="ARBA00023274"/>
    </source>
</evidence>
<evidence type="ECO:0000259" key="6">
    <source>
        <dbReference type="Pfam" id="PF00828"/>
    </source>
</evidence>
<dbReference type="Gene3D" id="3.100.10.10">
    <property type="match status" value="1"/>
</dbReference>
<comment type="function">
    <text evidence="4">Binds to the 23S rRNA.</text>
</comment>
<dbReference type="Pfam" id="PF00828">
    <property type="entry name" value="Ribosomal_L27A"/>
    <property type="match status" value="1"/>
</dbReference>
<comment type="similarity">
    <text evidence="1 4">Belongs to the universal ribosomal protein uL15 family.</text>
</comment>
<dbReference type="NCBIfam" id="TIGR01071">
    <property type="entry name" value="rplO_bact"/>
    <property type="match status" value="1"/>
</dbReference>
<gene>
    <name evidence="4 7" type="primary">rplO</name>
    <name evidence="7" type="ORF">HU137_11005</name>
</gene>
<keyword evidence="2 4" id="KW-0689">Ribosomal protein</keyword>
<proteinExistence type="inferred from homology"/>
<feature type="region of interest" description="Disordered" evidence="5">
    <location>
        <begin position="1"/>
        <end position="62"/>
    </location>
</feature>
<accession>A0A838ZTJ7</accession>
<dbReference type="PANTHER" id="PTHR12934">
    <property type="entry name" value="50S RIBOSOMAL PROTEIN L15"/>
    <property type="match status" value="1"/>
</dbReference>
<evidence type="ECO:0000256" key="1">
    <source>
        <dbReference type="ARBA" id="ARBA00007320"/>
    </source>
</evidence>
<comment type="subunit">
    <text evidence="4">Part of the 50S ribosomal subunit.</text>
</comment>
<dbReference type="RefSeq" id="WP_182043905.1">
    <property type="nucleotide sequence ID" value="NZ_JACDZE010000004.1"/>
</dbReference>
<evidence type="ECO:0000256" key="2">
    <source>
        <dbReference type="ARBA" id="ARBA00022980"/>
    </source>
</evidence>
<feature type="domain" description="Large ribosomal subunit protein uL15/eL18" evidence="6">
    <location>
        <begin position="77"/>
        <end position="147"/>
    </location>
</feature>
<dbReference type="InterPro" id="IPR030878">
    <property type="entry name" value="Ribosomal_uL15"/>
</dbReference>
<name>A0A838ZTJ7_9FLAO</name>
<evidence type="ECO:0000256" key="5">
    <source>
        <dbReference type="SAM" id="MobiDB-lite"/>
    </source>
</evidence>
<evidence type="ECO:0000256" key="4">
    <source>
        <dbReference type="HAMAP-Rule" id="MF_01341"/>
    </source>
</evidence>
<evidence type="ECO:0000313" key="8">
    <source>
        <dbReference type="Proteomes" id="UP000552241"/>
    </source>
</evidence>
<sequence>MKLNNLKPAAGSVKNKFRKGRGEASGNGGTSGRGHKGQKSRSGSSKKVGFEGGQMPLQRRAPKFGFKNINRVEYNGINLDVIQRLVDEKKIKDTLTKEDLVKQGLAHKNDLVKVLGRGELKASVNITVDKYTKTAQEAIEKAGGKAELTGK</sequence>
<dbReference type="GO" id="GO:0003735">
    <property type="term" value="F:structural constituent of ribosome"/>
    <property type="evidence" value="ECO:0007669"/>
    <property type="project" value="InterPro"/>
</dbReference>
<dbReference type="InterPro" id="IPR005749">
    <property type="entry name" value="Ribosomal_uL15_bac-type"/>
</dbReference>
<dbReference type="InterPro" id="IPR021131">
    <property type="entry name" value="Ribosomal_uL15/eL18"/>
</dbReference>
<dbReference type="InterPro" id="IPR036227">
    <property type="entry name" value="Ribosomal_uL15/eL18_sf"/>
</dbReference>
<dbReference type="Proteomes" id="UP000552241">
    <property type="component" value="Unassembled WGS sequence"/>
</dbReference>
<protein>
    <recommendedName>
        <fullName evidence="4">Large ribosomal subunit protein uL15</fullName>
    </recommendedName>
</protein>
<keyword evidence="3 4" id="KW-0687">Ribonucleoprotein</keyword>
<comment type="caution">
    <text evidence="7">The sequence shown here is derived from an EMBL/GenBank/DDBJ whole genome shotgun (WGS) entry which is preliminary data.</text>
</comment>
<dbReference type="EMBL" id="JACDZE010000004">
    <property type="protein sequence ID" value="MBA5630301.1"/>
    <property type="molecule type" value="Genomic_DNA"/>
</dbReference>
<organism evidence="7 8">
    <name type="scientific">Moheibacter lacus</name>
    <dbReference type="NCBI Taxonomy" id="2745851"/>
    <lineage>
        <taxon>Bacteria</taxon>
        <taxon>Pseudomonadati</taxon>
        <taxon>Bacteroidota</taxon>
        <taxon>Flavobacteriia</taxon>
        <taxon>Flavobacteriales</taxon>
        <taxon>Weeksellaceae</taxon>
        <taxon>Moheibacter</taxon>
    </lineage>
</organism>
<dbReference type="AlphaFoldDB" id="A0A838ZTJ7"/>